<reference evidence="13 18" key="2">
    <citation type="journal article" date="2019" name="Nat. Med.">
        <title>A library of human gut bacterial isolates paired with longitudinal multiomics data enables mechanistic microbiome research.</title>
        <authorList>
            <person name="Poyet M."/>
            <person name="Groussin M."/>
            <person name="Gibbons S.M."/>
            <person name="Avila-Pacheco J."/>
            <person name="Jiang X."/>
            <person name="Kearney S.M."/>
            <person name="Perrotta A.R."/>
            <person name="Berdy B."/>
            <person name="Zhao S."/>
            <person name="Lieberman T.D."/>
            <person name="Swanson P.K."/>
            <person name="Smith M."/>
            <person name="Roesemann S."/>
            <person name="Alexander J.E."/>
            <person name="Rich S.A."/>
            <person name="Livny J."/>
            <person name="Vlamakis H."/>
            <person name="Clish C."/>
            <person name="Bullock K."/>
            <person name="Deik A."/>
            <person name="Scott J."/>
            <person name="Pierce K.A."/>
            <person name="Xavier R.J."/>
            <person name="Alm E.J."/>
        </authorList>
    </citation>
    <scope>NUCLEOTIDE SEQUENCE [LARGE SCALE GENOMIC DNA]</scope>
    <source>
        <strain evidence="13 18">BIOML-A74</strain>
    </source>
</reference>
<dbReference type="GO" id="GO:0009279">
    <property type="term" value="C:cell outer membrane"/>
    <property type="evidence" value="ECO:0007669"/>
    <property type="project" value="UniProtKB-SubCell"/>
</dbReference>
<dbReference type="Proteomes" id="UP000183040">
    <property type="component" value="Unassembled WGS sequence"/>
</dbReference>
<comment type="subcellular location">
    <subcellularLocation>
        <location evidence="1 8">Cell outer membrane</location>
        <topology evidence="1 8">Multi-pass membrane protein</topology>
    </subcellularLocation>
</comment>
<evidence type="ECO:0000256" key="3">
    <source>
        <dbReference type="ARBA" id="ARBA00022452"/>
    </source>
</evidence>
<dbReference type="InterPro" id="IPR036942">
    <property type="entry name" value="Beta-barrel_TonB_sf"/>
</dbReference>
<evidence type="ECO:0000259" key="12">
    <source>
        <dbReference type="Pfam" id="PF07715"/>
    </source>
</evidence>
<dbReference type="SUPFAM" id="SSF49464">
    <property type="entry name" value="Carboxypeptidase regulatory domain-like"/>
    <property type="match status" value="1"/>
</dbReference>
<dbReference type="InterPro" id="IPR023996">
    <property type="entry name" value="TonB-dep_OMP_SusC/RagA"/>
</dbReference>
<feature type="signal peptide" evidence="10">
    <location>
        <begin position="1"/>
        <end position="30"/>
    </location>
</feature>
<evidence type="ECO:0000313" key="14">
    <source>
        <dbReference type="EMBL" id="SEA43274.1"/>
    </source>
</evidence>
<evidence type="ECO:0000256" key="5">
    <source>
        <dbReference type="ARBA" id="ARBA00023077"/>
    </source>
</evidence>
<dbReference type="Gene3D" id="2.40.170.20">
    <property type="entry name" value="TonB-dependent receptor, beta-barrel domain"/>
    <property type="match status" value="1"/>
</dbReference>
<keyword evidence="7 8" id="KW-0998">Cell outer membrane</keyword>
<accession>A0A1H4B5F2</accession>
<dbReference type="Pfam" id="PF13715">
    <property type="entry name" value="CarbopepD_reg_2"/>
    <property type="match status" value="1"/>
</dbReference>
<dbReference type="RefSeq" id="WP_074705711.1">
    <property type="nucleotide sequence ID" value="NZ_FNRP01000006.1"/>
</dbReference>
<comment type="similarity">
    <text evidence="8 9">Belongs to the TonB-dependent receptor family.</text>
</comment>
<name>A0A1H4B5F2_9BACE</name>
<dbReference type="Proteomes" id="UP000435059">
    <property type="component" value="Unassembled WGS sequence"/>
</dbReference>
<dbReference type="NCBIfam" id="TIGR04057">
    <property type="entry name" value="SusC_RagA_signa"/>
    <property type="match status" value="1"/>
</dbReference>
<dbReference type="EMBL" id="WDES01000017">
    <property type="protein sequence ID" value="KAB6087845.1"/>
    <property type="molecule type" value="Genomic_DNA"/>
</dbReference>
<dbReference type="Proteomes" id="UP000183766">
    <property type="component" value="Unassembled WGS sequence"/>
</dbReference>
<evidence type="ECO:0000256" key="1">
    <source>
        <dbReference type="ARBA" id="ARBA00004571"/>
    </source>
</evidence>
<keyword evidence="18" id="KW-1185">Reference proteome</keyword>
<evidence type="ECO:0000256" key="7">
    <source>
        <dbReference type="ARBA" id="ARBA00023237"/>
    </source>
</evidence>
<keyword evidence="5 9" id="KW-0798">TonB box</keyword>
<dbReference type="InterPro" id="IPR008969">
    <property type="entry name" value="CarboxyPept-like_regulatory"/>
</dbReference>
<dbReference type="FunFam" id="2.60.40.1120:FF:000003">
    <property type="entry name" value="Outer membrane protein Omp121"/>
    <property type="match status" value="1"/>
</dbReference>
<dbReference type="Pfam" id="PF00593">
    <property type="entry name" value="TonB_dep_Rec_b-barrel"/>
    <property type="match status" value="1"/>
</dbReference>
<dbReference type="PROSITE" id="PS52016">
    <property type="entry name" value="TONB_DEPENDENT_REC_3"/>
    <property type="match status" value="1"/>
</dbReference>
<sequence>MKKNRRKILSGSRKIFFAILAMFLSLSASAQQITASGQVLDAQKEPLIGVSVQEKGTSNGAITDLDGNFTLNVKQNAILIFSYVGYKSQEVKAAQQMKITLQEDNEVLDEVVVIGYGSVKRKDVTTAISSVSTKDLDMRPIVSAGQAIQGKAAGVSVIQPNGTPGGEMSIRVRGTTSMNGSNDPLYVVDGVPVDNIKFLSPNDIESMQILKDASSASIYGSRAANGVILITTKAGAAGNAKVSLTAQFGLNKVADKVESLNAAQYKELQDEIGLVSLPDGLPDRTDWFDETYTTGKTQNYQVAVSNGNEKMKYYLSAGYLKEQGVLDISYYKRYNFRVNLENQVRKWLTVSANISYSDYTSNGGGAMGTGSNRGGVILAVINTPTYAPVWDALNPNQYYNNFYGVGNITNPLENMARAKNNKDKENRLLASGNILLTPFPELKFKSTLTLDRRNAVNTTFLDPISTAWGRNQYGEASDNRNMNTVLTFDNVLTYNKNFKKHGLEIMAGSSWTDSDYSNSWINGSHYRSDQIQTLNAANKISWDNTGTGASQWGIMSFFGRVAYNFDSKYLVTANLRADGSSKLHPNHRWGVFPSFSAAWRISSEKFMEDLTWIDDLKLRGGWGQTGNQSGIGDYAYLQRYNIGRIEWFKKGGEGDSTDYANAVPTISQANLRTSDLTWETTTQTNIGLDLTILNGRLTFNADYYYKKTKNMLMNVSLPAGAAAATSIARNEGEMVNKGFELSISSKNLRGGAFTWDTDFNISFNRNKLTKLELQKVYYDAKTADVVNDYVVRNEPGRALGGFYGYISDGVDPETGELMYRDLNNDGKISSSDRTYIGDPNPDFTYGMTNTFSWKGFNLSIFIQGSYGNDIYNASRIETEGMYDGKNQSARVLNRWKIPGQITDVPKANFKLLNSTYFVEDGSYLRLKDVSLSYNVKGKLLKKWGITRLQPYFTATNLLTWTSYSGMDPEVNQWGNSGTVQGIDWGTYPHCRSYVFGINVEF</sequence>
<dbReference type="InterPro" id="IPR000531">
    <property type="entry name" value="Beta-barrel_TonB"/>
</dbReference>
<dbReference type="FunFam" id="2.170.130.10:FF:000008">
    <property type="entry name" value="SusC/RagA family TonB-linked outer membrane protein"/>
    <property type="match status" value="1"/>
</dbReference>
<keyword evidence="6 8" id="KW-0472">Membrane</keyword>
<dbReference type="InterPro" id="IPR037066">
    <property type="entry name" value="Plug_dom_sf"/>
</dbReference>
<dbReference type="Gene3D" id="2.60.40.1120">
    <property type="entry name" value="Carboxypeptidase-like, regulatory domain"/>
    <property type="match status" value="1"/>
</dbReference>
<evidence type="ECO:0000256" key="2">
    <source>
        <dbReference type="ARBA" id="ARBA00022448"/>
    </source>
</evidence>
<dbReference type="Pfam" id="PF07715">
    <property type="entry name" value="Plug"/>
    <property type="match status" value="1"/>
</dbReference>
<evidence type="ECO:0000256" key="6">
    <source>
        <dbReference type="ARBA" id="ARBA00023136"/>
    </source>
</evidence>
<dbReference type="Gene3D" id="2.170.130.10">
    <property type="entry name" value="TonB-dependent receptor, plug domain"/>
    <property type="match status" value="1"/>
</dbReference>
<feature type="domain" description="TonB-dependent receptor-like beta-barrel" evidence="11">
    <location>
        <begin position="390"/>
        <end position="947"/>
    </location>
</feature>
<dbReference type="EMBL" id="FNRP01000006">
    <property type="protein sequence ID" value="SEA43274.1"/>
    <property type="molecule type" value="Genomic_DNA"/>
</dbReference>
<dbReference type="InterPro" id="IPR023997">
    <property type="entry name" value="TonB-dep_OMP_SusC/RagA_CS"/>
</dbReference>
<evidence type="ECO:0000256" key="9">
    <source>
        <dbReference type="RuleBase" id="RU003357"/>
    </source>
</evidence>
<evidence type="ECO:0000259" key="11">
    <source>
        <dbReference type="Pfam" id="PF00593"/>
    </source>
</evidence>
<organism evidence="14 16">
    <name type="scientific">Bacteroides xylanisolvens</name>
    <dbReference type="NCBI Taxonomy" id="371601"/>
    <lineage>
        <taxon>Bacteria</taxon>
        <taxon>Pseudomonadati</taxon>
        <taxon>Bacteroidota</taxon>
        <taxon>Bacteroidia</taxon>
        <taxon>Bacteroidales</taxon>
        <taxon>Bacteroidaceae</taxon>
        <taxon>Bacteroides</taxon>
    </lineage>
</organism>
<dbReference type="SUPFAM" id="SSF56935">
    <property type="entry name" value="Porins"/>
    <property type="match status" value="1"/>
</dbReference>
<feature type="domain" description="TonB-dependent receptor plug" evidence="12">
    <location>
        <begin position="121"/>
        <end position="227"/>
    </location>
</feature>
<dbReference type="EMBL" id="FOUM01000007">
    <property type="protein sequence ID" value="SFM58939.1"/>
    <property type="molecule type" value="Genomic_DNA"/>
</dbReference>
<gene>
    <name evidence="13" type="ORF">GA574_11365</name>
    <name evidence="14" type="ORF">SAMN04487924_10666</name>
    <name evidence="15" type="ORF">SAMN05216250_10744</name>
</gene>
<evidence type="ECO:0000313" key="17">
    <source>
        <dbReference type="Proteomes" id="UP000183766"/>
    </source>
</evidence>
<evidence type="ECO:0000313" key="18">
    <source>
        <dbReference type="Proteomes" id="UP000435059"/>
    </source>
</evidence>
<evidence type="ECO:0000313" key="15">
    <source>
        <dbReference type="EMBL" id="SFM58939.1"/>
    </source>
</evidence>
<evidence type="ECO:0000256" key="8">
    <source>
        <dbReference type="PROSITE-ProRule" id="PRU01360"/>
    </source>
</evidence>
<dbReference type="InterPro" id="IPR039426">
    <property type="entry name" value="TonB-dep_rcpt-like"/>
</dbReference>
<keyword evidence="13" id="KW-0675">Receptor</keyword>
<keyword evidence="3 8" id="KW-1134">Transmembrane beta strand</keyword>
<proteinExistence type="inferred from homology"/>
<dbReference type="InterPro" id="IPR012910">
    <property type="entry name" value="Plug_dom"/>
</dbReference>
<evidence type="ECO:0000256" key="4">
    <source>
        <dbReference type="ARBA" id="ARBA00022692"/>
    </source>
</evidence>
<keyword evidence="4 8" id="KW-0812">Transmembrane</keyword>
<dbReference type="NCBIfam" id="TIGR04056">
    <property type="entry name" value="OMP_RagA_SusC"/>
    <property type="match status" value="1"/>
</dbReference>
<protein>
    <submittedName>
        <fullName evidence="13">TonB-dependent receptor</fullName>
    </submittedName>
    <submittedName>
        <fullName evidence="14">TonB-linked outer membrane protein, SusC/RagA family</fullName>
    </submittedName>
</protein>
<evidence type="ECO:0000313" key="13">
    <source>
        <dbReference type="EMBL" id="KAB6087845.1"/>
    </source>
</evidence>
<keyword evidence="10" id="KW-0732">Signal</keyword>
<keyword evidence="2 8" id="KW-0813">Transport</keyword>
<evidence type="ECO:0000313" key="16">
    <source>
        <dbReference type="Proteomes" id="UP000183040"/>
    </source>
</evidence>
<feature type="chain" id="PRO_5010471749" evidence="10">
    <location>
        <begin position="31"/>
        <end position="1001"/>
    </location>
</feature>
<evidence type="ECO:0000256" key="10">
    <source>
        <dbReference type="SAM" id="SignalP"/>
    </source>
</evidence>
<reference evidence="16 17" key="1">
    <citation type="submission" date="2016-10" db="EMBL/GenBank/DDBJ databases">
        <authorList>
            <person name="de Groot N.N."/>
        </authorList>
    </citation>
    <scope>NUCLEOTIDE SEQUENCE [LARGE SCALE GENOMIC DNA]</scope>
    <source>
        <strain evidence="15 17">NLAE-zl-C202</strain>
        <strain evidence="14 16">NLAE-zl-G339</strain>
    </source>
</reference>
<dbReference type="AlphaFoldDB" id="A0A1H4B5F2"/>